<dbReference type="InterPro" id="IPR002347">
    <property type="entry name" value="SDR_fam"/>
</dbReference>
<protein>
    <submittedName>
        <fullName evidence="2">Uncharacterized protein</fullName>
    </submittedName>
</protein>
<dbReference type="GO" id="GO:0019748">
    <property type="term" value="P:secondary metabolic process"/>
    <property type="evidence" value="ECO:0007669"/>
    <property type="project" value="TreeGrafter"/>
</dbReference>
<dbReference type="GO" id="GO:0005737">
    <property type="term" value="C:cytoplasm"/>
    <property type="evidence" value="ECO:0007669"/>
    <property type="project" value="TreeGrafter"/>
</dbReference>
<dbReference type="EMBL" id="SKBN01000207">
    <property type="protein sequence ID" value="TGJ80677.1"/>
    <property type="molecule type" value="Genomic_DNA"/>
</dbReference>
<keyword evidence="3" id="KW-1185">Reference proteome</keyword>
<name>A0A4Z0YCB3_9PEZI</name>
<dbReference type="PANTHER" id="PTHR43544:SF32">
    <property type="entry name" value="CHAIN DEHYDROGENASE, PUTATIVE (AFU_ORTHOLOGUE AFUA_5G01530)-RELATED"/>
    <property type="match status" value="1"/>
</dbReference>
<sequence length="256" mass="27177">MPSSSNKPLVLITGANQGLGYATAKILVDSGEYHVILACRSLAKGIEAINQLKSENPNVDTKALTPLVVDITDDASITAAKDTVENEFGHLNILINSAAVNGQIPIRKPGLRENYQIIFDTNVFGVAIMTQTFLPLLRASTYADRRIVNVTSGLGQIGVALAEDSTYYATNFPAPEYRSSKAALNMITAVDAVQLKSEGIHVILVAPGYTATGLNAYSGRKTPSEGAVPIVRAATDGSGAQMTGKLHAEELLEYGW</sequence>
<dbReference type="SUPFAM" id="SSF51735">
    <property type="entry name" value="NAD(P)-binding Rossmann-fold domains"/>
    <property type="match status" value="1"/>
</dbReference>
<accession>A0A4Z0YCB3</accession>
<evidence type="ECO:0000313" key="3">
    <source>
        <dbReference type="Proteomes" id="UP000297716"/>
    </source>
</evidence>
<dbReference type="AlphaFoldDB" id="A0A4Z0YCB3"/>
<dbReference type="InterPro" id="IPR051468">
    <property type="entry name" value="Fungal_SecMetab_SDRs"/>
</dbReference>
<evidence type="ECO:0000256" key="1">
    <source>
        <dbReference type="ARBA" id="ARBA00006484"/>
    </source>
</evidence>
<evidence type="ECO:0000313" key="2">
    <source>
        <dbReference type="EMBL" id="TGJ80677.1"/>
    </source>
</evidence>
<dbReference type="STRING" id="37992.A0A4Z0YCB3"/>
<dbReference type="GO" id="GO:0016491">
    <property type="term" value="F:oxidoreductase activity"/>
    <property type="evidence" value="ECO:0007669"/>
    <property type="project" value="TreeGrafter"/>
</dbReference>
<comment type="similarity">
    <text evidence="1">Belongs to the short-chain dehydrogenases/reductases (SDR) family.</text>
</comment>
<dbReference type="PRINTS" id="PR00081">
    <property type="entry name" value="GDHRDH"/>
</dbReference>
<comment type="caution">
    <text evidence="2">The sequence shown here is derived from an EMBL/GenBank/DDBJ whole genome shotgun (WGS) entry which is preliminary data.</text>
</comment>
<dbReference type="PANTHER" id="PTHR43544">
    <property type="entry name" value="SHORT-CHAIN DEHYDROGENASE/REDUCTASE"/>
    <property type="match status" value="1"/>
</dbReference>
<proteinExistence type="inferred from homology"/>
<dbReference type="Proteomes" id="UP000297716">
    <property type="component" value="Unassembled WGS sequence"/>
</dbReference>
<dbReference type="OrthoDB" id="1933717at2759"/>
<organism evidence="2 3">
    <name type="scientific">Xylaria hypoxylon</name>
    <dbReference type="NCBI Taxonomy" id="37992"/>
    <lineage>
        <taxon>Eukaryota</taxon>
        <taxon>Fungi</taxon>
        <taxon>Dikarya</taxon>
        <taxon>Ascomycota</taxon>
        <taxon>Pezizomycotina</taxon>
        <taxon>Sordariomycetes</taxon>
        <taxon>Xylariomycetidae</taxon>
        <taxon>Xylariales</taxon>
        <taxon>Xylariaceae</taxon>
        <taxon>Xylaria</taxon>
    </lineage>
</organism>
<gene>
    <name evidence="2" type="ORF">E0Z10_g8079</name>
</gene>
<dbReference type="Pfam" id="PF00106">
    <property type="entry name" value="adh_short"/>
    <property type="match status" value="1"/>
</dbReference>
<reference evidence="2 3" key="1">
    <citation type="submission" date="2019-03" db="EMBL/GenBank/DDBJ databases">
        <title>Draft genome sequence of Xylaria hypoxylon DSM 108379, a ubiquitous saprotrophic-parasitic fungi on hardwood.</title>
        <authorList>
            <person name="Buettner E."/>
            <person name="Leonhardt S."/>
            <person name="Gebauer A.M."/>
            <person name="Liers C."/>
            <person name="Hofrichter M."/>
            <person name="Kellner H."/>
        </authorList>
    </citation>
    <scope>NUCLEOTIDE SEQUENCE [LARGE SCALE GENOMIC DNA]</scope>
    <source>
        <strain evidence="2 3">DSM 108379</strain>
    </source>
</reference>
<dbReference type="Gene3D" id="3.40.50.720">
    <property type="entry name" value="NAD(P)-binding Rossmann-like Domain"/>
    <property type="match status" value="1"/>
</dbReference>
<dbReference type="InterPro" id="IPR036291">
    <property type="entry name" value="NAD(P)-bd_dom_sf"/>
</dbReference>